<dbReference type="KEGG" id="nfn:NFRAN_0868"/>
<evidence type="ECO:0000256" key="2">
    <source>
        <dbReference type="SAM" id="Phobius"/>
    </source>
</evidence>
<reference evidence="3 4" key="1">
    <citation type="submission" date="2019-02" db="EMBL/GenBank/DDBJ databases">
        <authorList>
            <person name="Lehtovirta-Morley E L."/>
        </authorList>
    </citation>
    <scope>NUCLEOTIDE SEQUENCE [LARGE SCALE GENOMIC DNA]</scope>
    <source>
        <strain evidence="3">NFRAN1</strain>
    </source>
</reference>
<sequence length="282" mass="30999">MTSKKDYFIYLSQNNGVNDNYFSRKSMSIVVVLSLLLVSVSFNLEPVKAQLDFDEFMEQTQENIQSTIENSENSNNNNCNNNISIQSQTNENGKTTSTTRSTCDGETSTSTIGSEEPESSDLNGTIVSAEYDQETGTLINSIYGNWSLTTQDNGSKNFSASFIKQPVNLNSSEIHNDAVNRPESTNETLSGDRFANTTSYDLSNFVSNAVQQQNNDITYSGKIDVIKVTSSNNATISDETNNYNGIGVSLTLIDNRVLFINFDPQSPLSKEFVQAPIVGLAK</sequence>
<feature type="transmembrane region" description="Helical" evidence="2">
    <location>
        <begin position="26"/>
        <end position="44"/>
    </location>
</feature>
<dbReference type="OrthoDB" id="12197at2157"/>
<feature type="compositionally biased region" description="Polar residues" evidence="1">
    <location>
        <begin position="93"/>
        <end position="113"/>
    </location>
</feature>
<keyword evidence="2" id="KW-0472">Membrane</keyword>
<dbReference type="Proteomes" id="UP000294299">
    <property type="component" value="Chromosome NFRAN"/>
</dbReference>
<dbReference type="AlphaFoldDB" id="A0A484IC04"/>
<gene>
    <name evidence="3" type="ORF">NFRAN_0868</name>
</gene>
<accession>A0A484IC04</accession>
<evidence type="ECO:0000313" key="4">
    <source>
        <dbReference type="Proteomes" id="UP000294299"/>
    </source>
</evidence>
<keyword evidence="2" id="KW-1133">Transmembrane helix</keyword>
<feature type="compositionally biased region" description="Low complexity" evidence="1">
    <location>
        <begin position="65"/>
        <end position="92"/>
    </location>
</feature>
<evidence type="ECO:0000313" key="3">
    <source>
        <dbReference type="EMBL" id="VFJ13190.1"/>
    </source>
</evidence>
<dbReference type="GeneID" id="39420345"/>
<name>A0A484IC04_9ARCH</name>
<dbReference type="EMBL" id="LR216287">
    <property type="protein sequence ID" value="VFJ13190.1"/>
    <property type="molecule type" value="Genomic_DNA"/>
</dbReference>
<feature type="region of interest" description="Disordered" evidence="1">
    <location>
        <begin position="65"/>
        <end position="123"/>
    </location>
</feature>
<proteinExistence type="predicted"/>
<protein>
    <submittedName>
        <fullName evidence="3">Uncharacterized protein</fullName>
    </submittedName>
</protein>
<dbReference type="RefSeq" id="WP_134483135.1">
    <property type="nucleotide sequence ID" value="NZ_LR216287.1"/>
</dbReference>
<keyword evidence="2" id="KW-0812">Transmembrane</keyword>
<evidence type="ECO:0000256" key="1">
    <source>
        <dbReference type="SAM" id="MobiDB-lite"/>
    </source>
</evidence>
<keyword evidence="4" id="KW-1185">Reference proteome</keyword>
<organism evidence="3 4">
    <name type="scientific">Candidatus Nitrosocosmicus franklandianus</name>
    <dbReference type="NCBI Taxonomy" id="1798806"/>
    <lineage>
        <taxon>Archaea</taxon>
        <taxon>Nitrososphaerota</taxon>
        <taxon>Nitrososphaeria</taxon>
        <taxon>Nitrososphaerales</taxon>
        <taxon>Nitrososphaeraceae</taxon>
        <taxon>Candidatus Nitrosocosmicus</taxon>
    </lineage>
</organism>